<keyword evidence="1" id="KW-0732">Signal</keyword>
<gene>
    <name evidence="2" type="ORF">EZS28_002992</name>
</gene>
<organism evidence="2 3">
    <name type="scientific">Streblomastix strix</name>
    <dbReference type="NCBI Taxonomy" id="222440"/>
    <lineage>
        <taxon>Eukaryota</taxon>
        <taxon>Metamonada</taxon>
        <taxon>Preaxostyla</taxon>
        <taxon>Oxymonadida</taxon>
        <taxon>Streblomastigidae</taxon>
        <taxon>Streblomastix</taxon>
    </lineage>
</organism>
<dbReference type="Proteomes" id="UP000324800">
    <property type="component" value="Unassembled WGS sequence"/>
</dbReference>
<dbReference type="AlphaFoldDB" id="A0A5J4X4P3"/>
<evidence type="ECO:0000313" key="3">
    <source>
        <dbReference type="Proteomes" id="UP000324800"/>
    </source>
</evidence>
<proteinExistence type="predicted"/>
<name>A0A5J4X4P3_9EUKA</name>
<evidence type="ECO:0000256" key="1">
    <source>
        <dbReference type="SAM" id="SignalP"/>
    </source>
</evidence>
<comment type="caution">
    <text evidence="2">The sequence shown here is derived from an EMBL/GenBank/DDBJ whole genome shotgun (WGS) entry which is preliminary data.</text>
</comment>
<feature type="chain" id="PRO_5023852174" evidence="1">
    <location>
        <begin position="18"/>
        <end position="202"/>
    </location>
</feature>
<evidence type="ECO:0000313" key="2">
    <source>
        <dbReference type="EMBL" id="KAA6401489.1"/>
    </source>
</evidence>
<accession>A0A5J4X4P3</accession>
<feature type="signal peptide" evidence="1">
    <location>
        <begin position="1"/>
        <end position="17"/>
    </location>
</feature>
<sequence length="202" mass="23269">MVSSWTLSLLGSNMLWAKSTTSMGGSPFGVGFYRILNNLTLAEEVLGLYLHSQWLRYHDTYQQIQESTSQIKNEPITASKLLTVTARVCFALGRSIGSLANECRLNTQWKQEINAALNIMSIWTGDESLEKDNKTKQQKKIESESSIDDENVKCNARLQLIIQREWIAMTESELQLTEERINHPKYLNAIEELWRQQSRRRT</sequence>
<reference evidence="2 3" key="1">
    <citation type="submission" date="2019-03" db="EMBL/GenBank/DDBJ databases">
        <title>Single cell metagenomics reveals metabolic interactions within the superorganism composed of flagellate Streblomastix strix and complex community of Bacteroidetes bacteria on its surface.</title>
        <authorList>
            <person name="Treitli S.C."/>
            <person name="Kolisko M."/>
            <person name="Husnik F."/>
            <person name="Keeling P."/>
            <person name="Hampl V."/>
        </authorList>
    </citation>
    <scope>NUCLEOTIDE SEQUENCE [LARGE SCALE GENOMIC DNA]</scope>
    <source>
        <strain evidence="2">ST1C</strain>
    </source>
</reference>
<dbReference type="EMBL" id="SNRW01000382">
    <property type="protein sequence ID" value="KAA6401489.1"/>
    <property type="molecule type" value="Genomic_DNA"/>
</dbReference>
<protein>
    <submittedName>
        <fullName evidence="2">Uncharacterized protein</fullName>
    </submittedName>
</protein>